<keyword evidence="3" id="KW-1185">Reference proteome</keyword>
<protein>
    <submittedName>
        <fullName evidence="1 2">Uncharacterized protein</fullName>
    </submittedName>
</protein>
<evidence type="ECO:0000313" key="3">
    <source>
        <dbReference type="Proteomes" id="UP000014760"/>
    </source>
</evidence>
<reference evidence="3" key="1">
    <citation type="submission" date="2012-12" db="EMBL/GenBank/DDBJ databases">
        <authorList>
            <person name="Hellsten U."/>
            <person name="Grimwood J."/>
            <person name="Chapman J.A."/>
            <person name="Shapiro H."/>
            <person name="Aerts A."/>
            <person name="Otillar R.P."/>
            <person name="Terry A.Y."/>
            <person name="Boore J.L."/>
            <person name="Simakov O."/>
            <person name="Marletaz F."/>
            <person name="Cho S.-J."/>
            <person name="Edsinger-Gonzales E."/>
            <person name="Havlak P."/>
            <person name="Kuo D.-H."/>
            <person name="Larsson T."/>
            <person name="Lv J."/>
            <person name="Arendt D."/>
            <person name="Savage R."/>
            <person name="Osoegawa K."/>
            <person name="de Jong P."/>
            <person name="Lindberg D.R."/>
            <person name="Seaver E.C."/>
            <person name="Weisblat D.A."/>
            <person name="Putnam N.H."/>
            <person name="Grigoriev I.V."/>
            <person name="Rokhsar D.S."/>
        </authorList>
    </citation>
    <scope>NUCLEOTIDE SEQUENCE</scope>
    <source>
        <strain evidence="3">I ESC-2004</strain>
    </source>
</reference>
<dbReference type="EnsemblMetazoa" id="CapteT203788">
    <property type="protein sequence ID" value="CapteP203788"/>
    <property type="gene ID" value="CapteG203788"/>
</dbReference>
<dbReference type="AlphaFoldDB" id="R7UI99"/>
<dbReference type="HOGENOM" id="CLU_1442370_0_0_1"/>
<dbReference type="Proteomes" id="UP000014760">
    <property type="component" value="Unassembled WGS sequence"/>
</dbReference>
<sequence>MEDVTSTSMSVGTSLLAMMYFKEDSSQLFILRELLVSLVLTPENLIIEQHVLAGVAIDSFISLAEGLAVMTASYFVFNLGYIPELQASLDLGKTRFNVRSVGDGRYIRDIADSYSAYSQYKGRSTTETEKLFVVDFPTRAMRANITSAISNRVAVNTFVTRELKKSGYLNERFLHTFCNIHPHDSLSW</sequence>
<evidence type="ECO:0000313" key="1">
    <source>
        <dbReference type="EMBL" id="ELU02972.1"/>
    </source>
</evidence>
<accession>R7UI99</accession>
<reference evidence="1 3" key="2">
    <citation type="journal article" date="2013" name="Nature">
        <title>Insights into bilaterian evolution from three spiralian genomes.</title>
        <authorList>
            <person name="Simakov O."/>
            <person name="Marletaz F."/>
            <person name="Cho S.J."/>
            <person name="Edsinger-Gonzales E."/>
            <person name="Havlak P."/>
            <person name="Hellsten U."/>
            <person name="Kuo D.H."/>
            <person name="Larsson T."/>
            <person name="Lv J."/>
            <person name="Arendt D."/>
            <person name="Savage R."/>
            <person name="Osoegawa K."/>
            <person name="de Jong P."/>
            <person name="Grimwood J."/>
            <person name="Chapman J.A."/>
            <person name="Shapiro H."/>
            <person name="Aerts A."/>
            <person name="Otillar R.P."/>
            <person name="Terry A.Y."/>
            <person name="Boore J.L."/>
            <person name="Grigoriev I.V."/>
            <person name="Lindberg D.R."/>
            <person name="Seaver E.C."/>
            <person name="Weisblat D.A."/>
            <person name="Putnam N.H."/>
            <person name="Rokhsar D.S."/>
        </authorList>
    </citation>
    <scope>NUCLEOTIDE SEQUENCE</scope>
    <source>
        <strain evidence="1 3">I ESC-2004</strain>
    </source>
</reference>
<dbReference type="EMBL" id="AMQN01008619">
    <property type="status" value="NOT_ANNOTATED_CDS"/>
    <property type="molecule type" value="Genomic_DNA"/>
</dbReference>
<reference evidence="2" key="3">
    <citation type="submission" date="2015-06" db="UniProtKB">
        <authorList>
            <consortium name="EnsemblMetazoa"/>
        </authorList>
    </citation>
    <scope>IDENTIFICATION</scope>
</reference>
<gene>
    <name evidence="1" type="ORF">CAPTEDRAFT_203788</name>
</gene>
<organism evidence="1">
    <name type="scientific">Capitella teleta</name>
    <name type="common">Polychaete worm</name>
    <dbReference type="NCBI Taxonomy" id="283909"/>
    <lineage>
        <taxon>Eukaryota</taxon>
        <taxon>Metazoa</taxon>
        <taxon>Spiralia</taxon>
        <taxon>Lophotrochozoa</taxon>
        <taxon>Annelida</taxon>
        <taxon>Polychaeta</taxon>
        <taxon>Sedentaria</taxon>
        <taxon>Scolecida</taxon>
        <taxon>Capitellidae</taxon>
        <taxon>Capitella</taxon>
    </lineage>
</organism>
<name>R7UI99_CAPTE</name>
<dbReference type="EMBL" id="KB303586">
    <property type="protein sequence ID" value="ELU02972.1"/>
    <property type="molecule type" value="Genomic_DNA"/>
</dbReference>
<evidence type="ECO:0000313" key="2">
    <source>
        <dbReference type="EnsemblMetazoa" id="CapteP203788"/>
    </source>
</evidence>
<proteinExistence type="predicted"/>